<dbReference type="Proteomes" id="UP000095751">
    <property type="component" value="Unassembled WGS sequence"/>
</dbReference>
<feature type="region of interest" description="Disordered" evidence="2">
    <location>
        <begin position="464"/>
        <end position="509"/>
    </location>
</feature>
<gene>
    <name evidence="4" type="ORF">FRACYDRAFT_266698</name>
</gene>
<keyword evidence="5" id="KW-1185">Reference proteome</keyword>
<evidence type="ECO:0000313" key="5">
    <source>
        <dbReference type="Proteomes" id="UP000095751"/>
    </source>
</evidence>
<organism evidence="4 5">
    <name type="scientific">Fragilariopsis cylindrus CCMP1102</name>
    <dbReference type="NCBI Taxonomy" id="635003"/>
    <lineage>
        <taxon>Eukaryota</taxon>
        <taxon>Sar</taxon>
        <taxon>Stramenopiles</taxon>
        <taxon>Ochrophyta</taxon>
        <taxon>Bacillariophyta</taxon>
        <taxon>Bacillariophyceae</taxon>
        <taxon>Bacillariophycidae</taxon>
        <taxon>Bacillariales</taxon>
        <taxon>Bacillariaceae</taxon>
        <taxon>Fragilariopsis</taxon>
    </lineage>
</organism>
<keyword evidence="3" id="KW-0472">Membrane</keyword>
<keyword evidence="1" id="KW-0175">Coiled coil</keyword>
<evidence type="ECO:0000313" key="4">
    <source>
        <dbReference type="EMBL" id="OEU05902.1"/>
    </source>
</evidence>
<feature type="compositionally biased region" description="Low complexity" evidence="2">
    <location>
        <begin position="559"/>
        <end position="569"/>
    </location>
</feature>
<feature type="coiled-coil region" evidence="1">
    <location>
        <begin position="100"/>
        <end position="130"/>
    </location>
</feature>
<dbReference type="EMBL" id="KV784446">
    <property type="protein sequence ID" value="OEU05902.1"/>
    <property type="molecule type" value="Genomic_DNA"/>
</dbReference>
<feature type="compositionally biased region" description="Polar residues" evidence="2">
    <location>
        <begin position="10"/>
        <end position="21"/>
    </location>
</feature>
<reference evidence="4 5" key="1">
    <citation type="submission" date="2016-09" db="EMBL/GenBank/DDBJ databases">
        <title>Extensive genetic diversity and differential bi-allelic expression allows diatom success in the polar Southern Ocean.</title>
        <authorList>
            <consortium name="DOE Joint Genome Institute"/>
            <person name="Mock T."/>
            <person name="Otillar R.P."/>
            <person name="Strauss J."/>
            <person name="Dupont C."/>
            <person name="Frickenhaus S."/>
            <person name="Maumus F."/>
            <person name="Mcmullan M."/>
            <person name="Sanges R."/>
            <person name="Schmutz J."/>
            <person name="Toseland A."/>
            <person name="Valas R."/>
            <person name="Veluchamy A."/>
            <person name="Ward B.J."/>
            <person name="Allen A."/>
            <person name="Barry K."/>
            <person name="Falciatore A."/>
            <person name="Ferrante M."/>
            <person name="Fortunato A.E."/>
            <person name="Gloeckner G."/>
            <person name="Gruber A."/>
            <person name="Hipkin R."/>
            <person name="Janech M."/>
            <person name="Kroth P."/>
            <person name="Leese F."/>
            <person name="Lindquist E."/>
            <person name="Lyon B.R."/>
            <person name="Martin J."/>
            <person name="Mayer C."/>
            <person name="Parker M."/>
            <person name="Quesneville H."/>
            <person name="Raymond J."/>
            <person name="Uhlig C."/>
            <person name="Valentin K.U."/>
            <person name="Worden A.Z."/>
            <person name="Armbrust E.V."/>
            <person name="Bowler C."/>
            <person name="Green B."/>
            <person name="Moulton V."/>
            <person name="Van Oosterhout C."/>
            <person name="Grigoriev I."/>
        </authorList>
    </citation>
    <scope>NUCLEOTIDE SEQUENCE [LARGE SCALE GENOMIC DNA]</scope>
    <source>
        <strain evidence="4 5">CCMP1102</strain>
    </source>
</reference>
<protein>
    <submittedName>
        <fullName evidence="4">Uncharacterized protein</fullName>
    </submittedName>
</protein>
<feature type="compositionally biased region" description="Polar residues" evidence="2">
    <location>
        <begin position="585"/>
        <end position="601"/>
    </location>
</feature>
<feature type="compositionally biased region" description="Low complexity" evidence="2">
    <location>
        <begin position="536"/>
        <end position="545"/>
    </location>
</feature>
<dbReference type="KEGG" id="fcy:FRACYDRAFT_266698"/>
<feature type="transmembrane region" description="Helical" evidence="3">
    <location>
        <begin position="436"/>
        <end position="458"/>
    </location>
</feature>
<evidence type="ECO:0000256" key="3">
    <source>
        <dbReference type="SAM" id="Phobius"/>
    </source>
</evidence>
<feature type="region of interest" description="Disordered" evidence="2">
    <location>
        <begin position="535"/>
        <end position="641"/>
    </location>
</feature>
<evidence type="ECO:0000256" key="2">
    <source>
        <dbReference type="SAM" id="MobiDB-lite"/>
    </source>
</evidence>
<sequence length="865" mass="95005">MGRRKLGVITTPTVDSSSHPCNNNTTSPRSPSSQGTFNGSFELIGHDDSTLIHDNIKGTKANRYGRSIKGATSNSVGGIDSFLTTSYSEDDREISHNTTRSNQKNSEADLRQQLNELDQAQDAWKAKQKEVAHDTDDIGDFYVKEAGGNALSSSSRKQAGTIYEEEELIGNDEYSAESLSYENTTTTTTTTDPNQRIKDQLIQEKTEDDIIKTDRKVPGELTGGLETGNAFIVQPNQYKQEKMKEATTTHKEVYDDVVIDLAAESVSLASSVDESEGSDLDFEYPSTDEHSVNSKRYKSCAGEILVEPSGQTTDDAYIDVENDVIFADLNSKKGIKPEDTDEIIREVQKRLHDIPTNIEMSFASGCANPSHNQQSTKYRSWIVVGSGSDSASERSHKNFLGRLRTLASKTDVPEVEEGEEDADAGFNRKRRRRKLCIMNGCLVILIIAAIICSVLFAIEISGSQSTSPSSFIEDDTNSGPKNMRSPTSTPIETTVPSLNIDGDANSGMENTQLPTVSIIESGSVNHSLNKTQQLTSIPIESPSSEIRPESHPAGSLAYESSPENSSFENSKIEGPHGSLDENPLDAQTPTFFPSRYPTTGSLPVENPTEEPSAQTRTVEESSVNLPVGNPEEDSSIRNPNQDPQLVDAYPIIENNPTAESLPIENLAEEQTKTNTTIEDLPTMSPIPYSDSTKERLENVSGDIVFDVSTPQYDAYDWLLNNDPANLDLDSLTEEELNQRYIAALFYFSLNGKNWADQYGFLEASHVCEWNNDSPRKKMGVICDSPEKITGFAINESNLRGENQLPGELQEMTVIPGFEELSGRCDGFAIVYPLIFFRCHSLIVGMISCKDGECCKDGKCTSMPGK</sequence>
<keyword evidence="3" id="KW-1133">Transmembrane helix</keyword>
<feature type="region of interest" description="Disordered" evidence="2">
    <location>
        <begin position="270"/>
        <end position="289"/>
    </location>
</feature>
<feature type="compositionally biased region" description="Polar residues" evidence="2">
    <location>
        <begin position="477"/>
        <end position="497"/>
    </location>
</feature>
<accession>A0A1E7EJ73</accession>
<proteinExistence type="predicted"/>
<feature type="compositionally biased region" description="Acidic residues" evidence="2">
    <location>
        <begin position="273"/>
        <end position="282"/>
    </location>
</feature>
<evidence type="ECO:0000256" key="1">
    <source>
        <dbReference type="SAM" id="Coils"/>
    </source>
</evidence>
<dbReference type="AlphaFoldDB" id="A0A1E7EJ73"/>
<feature type="compositionally biased region" description="Low complexity" evidence="2">
    <location>
        <begin position="22"/>
        <end position="33"/>
    </location>
</feature>
<dbReference type="InParanoid" id="A0A1E7EJ73"/>
<keyword evidence="3" id="KW-0812">Transmembrane</keyword>
<feature type="compositionally biased region" description="Polar residues" evidence="2">
    <location>
        <begin position="609"/>
        <end position="624"/>
    </location>
</feature>
<name>A0A1E7EJ73_9STRA</name>
<feature type="region of interest" description="Disordered" evidence="2">
    <location>
        <begin position="1"/>
        <end position="41"/>
    </location>
</feature>